<name>A0AAV3XGY0_9CYAN</name>
<comment type="caution">
    <text evidence="1">The sequence shown here is derived from an EMBL/GenBank/DDBJ whole genome shotgun (WGS) entry which is preliminary data.</text>
</comment>
<evidence type="ECO:0000313" key="2">
    <source>
        <dbReference type="Proteomes" id="UP001050975"/>
    </source>
</evidence>
<gene>
    <name evidence="1" type="ORF">MiSe_41540</name>
</gene>
<proteinExistence type="predicted"/>
<evidence type="ECO:0000313" key="1">
    <source>
        <dbReference type="EMBL" id="GET39385.1"/>
    </source>
</evidence>
<protein>
    <recommendedName>
        <fullName evidence="3">Alpha-amylase</fullName>
    </recommendedName>
</protein>
<sequence length="65" mass="7565">MDTSVGVMSFYKAIIDGFYEKCGRLGMRDMIPLLAHSPTHLFWANHDCSWWRQADSNMPPMTDKR</sequence>
<accession>A0AAV3XGY0</accession>
<keyword evidence="2" id="KW-1185">Reference proteome</keyword>
<dbReference type="Proteomes" id="UP001050975">
    <property type="component" value="Unassembled WGS sequence"/>
</dbReference>
<dbReference type="AlphaFoldDB" id="A0AAV3XGY0"/>
<evidence type="ECO:0008006" key="3">
    <source>
        <dbReference type="Google" id="ProtNLM"/>
    </source>
</evidence>
<reference evidence="1" key="1">
    <citation type="submission" date="2019-10" db="EMBL/GenBank/DDBJ databases">
        <title>Draft genome sequece of Microseira wollei NIES-4236.</title>
        <authorList>
            <person name="Yamaguchi H."/>
            <person name="Suzuki S."/>
            <person name="Kawachi M."/>
        </authorList>
    </citation>
    <scope>NUCLEOTIDE SEQUENCE</scope>
    <source>
        <strain evidence="1">NIES-4236</strain>
    </source>
</reference>
<dbReference type="EMBL" id="BLAY01000065">
    <property type="protein sequence ID" value="GET39385.1"/>
    <property type="molecule type" value="Genomic_DNA"/>
</dbReference>
<organism evidence="1 2">
    <name type="scientific">Microseira wollei NIES-4236</name>
    <dbReference type="NCBI Taxonomy" id="2530354"/>
    <lineage>
        <taxon>Bacteria</taxon>
        <taxon>Bacillati</taxon>
        <taxon>Cyanobacteriota</taxon>
        <taxon>Cyanophyceae</taxon>
        <taxon>Oscillatoriophycideae</taxon>
        <taxon>Aerosakkonematales</taxon>
        <taxon>Aerosakkonemataceae</taxon>
        <taxon>Microseira</taxon>
    </lineage>
</organism>